<dbReference type="InterPro" id="IPR011397">
    <property type="entry name" value="YhfC"/>
</dbReference>
<dbReference type="AlphaFoldDB" id="A0A6P1E6L6"/>
<reference evidence="2 3" key="1">
    <citation type="submission" date="2019-12" db="EMBL/GenBank/DDBJ databases">
        <title>Lactobacillus hilgardii FLUB.</title>
        <authorList>
            <person name="Gustaw K."/>
        </authorList>
    </citation>
    <scope>NUCLEOTIDE SEQUENCE [LARGE SCALE GENOMIC DNA]</scope>
    <source>
        <strain evidence="2 3">FLUB</strain>
    </source>
</reference>
<feature type="transmembrane region" description="Helical" evidence="1">
    <location>
        <begin position="103"/>
        <end position="125"/>
    </location>
</feature>
<keyword evidence="2" id="KW-0645">Protease</keyword>
<evidence type="ECO:0000256" key="1">
    <source>
        <dbReference type="SAM" id="Phobius"/>
    </source>
</evidence>
<feature type="transmembrane region" description="Helical" evidence="1">
    <location>
        <begin position="200"/>
        <end position="217"/>
    </location>
</feature>
<feature type="transmembrane region" description="Helical" evidence="1">
    <location>
        <begin position="224"/>
        <end position="244"/>
    </location>
</feature>
<dbReference type="PIRSF" id="PIRSF033101">
    <property type="entry name" value="UCP033101"/>
    <property type="match status" value="1"/>
</dbReference>
<proteinExistence type="predicted"/>
<dbReference type="Proteomes" id="UP000465035">
    <property type="component" value="Chromosome"/>
</dbReference>
<dbReference type="EMBL" id="CP047121">
    <property type="protein sequence ID" value="QHB50881.1"/>
    <property type="molecule type" value="Genomic_DNA"/>
</dbReference>
<feature type="transmembrane region" description="Helical" evidence="1">
    <location>
        <begin position="62"/>
        <end position="83"/>
    </location>
</feature>
<gene>
    <name evidence="2" type="ORF">GQR93_00910</name>
</gene>
<sequence length="284" mass="30733">MNRVIIKLFGGDSDMGKLATSVSISGGMIGFMLLTGIVMFLIPIGTYWGLKRHYKLVSTPVWVGIAVFIVAVMILERILHMIILQPSADGSIALATHHPYMYVAYGALVAGIFEETGRFFGFRYLKKRVSGFGTAIAYGIGHGGIEMILIGTMGMVNLVVMSVAINSRNAAVLSKLPSGTIHSLISHAGAATTSSFFERIAAFIIQILLSIIVWASVNYVGKIWLYPLAIGLHALIDTPAAMFQAGIISNELTVEIVLWISVLAMGVFVYLYIGKLRKSRVTTS</sequence>
<evidence type="ECO:0000313" key="2">
    <source>
        <dbReference type="EMBL" id="QHB50881.1"/>
    </source>
</evidence>
<keyword evidence="2" id="KW-0378">Hydrolase</keyword>
<dbReference type="GO" id="GO:0008237">
    <property type="term" value="F:metallopeptidase activity"/>
    <property type="evidence" value="ECO:0007669"/>
    <property type="project" value="UniProtKB-KW"/>
</dbReference>
<evidence type="ECO:0000313" key="3">
    <source>
        <dbReference type="Proteomes" id="UP000465035"/>
    </source>
</evidence>
<name>A0A6P1E6L6_LENHI</name>
<keyword evidence="1" id="KW-1133">Transmembrane helix</keyword>
<dbReference type="GO" id="GO:0006508">
    <property type="term" value="P:proteolysis"/>
    <property type="evidence" value="ECO:0007669"/>
    <property type="project" value="UniProtKB-KW"/>
</dbReference>
<keyword evidence="2" id="KW-0482">Metalloprotease</keyword>
<keyword evidence="1" id="KW-0812">Transmembrane</keyword>
<feature type="transmembrane region" description="Helical" evidence="1">
    <location>
        <begin position="256"/>
        <end position="273"/>
    </location>
</feature>
<feature type="transmembrane region" description="Helical" evidence="1">
    <location>
        <begin position="28"/>
        <end position="50"/>
    </location>
</feature>
<protein>
    <submittedName>
        <fullName evidence="2">YhfC family intramembrane metalloprotease</fullName>
    </submittedName>
</protein>
<organism evidence="2 3">
    <name type="scientific">Lentilactobacillus hilgardii</name>
    <name type="common">Lactobacillus hilgardii</name>
    <dbReference type="NCBI Taxonomy" id="1588"/>
    <lineage>
        <taxon>Bacteria</taxon>
        <taxon>Bacillati</taxon>
        <taxon>Bacillota</taxon>
        <taxon>Bacilli</taxon>
        <taxon>Lactobacillales</taxon>
        <taxon>Lactobacillaceae</taxon>
        <taxon>Lentilactobacillus</taxon>
    </lineage>
</organism>
<keyword evidence="1" id="KW-0472">Membrane</keyword>
<dbReference type="Pfam" id="PF10086">
    <property type="entry name" value="YhfC"/>
    <property type="match status" value="1"/>
</dbReference>
<accession>A0A6P1E6L6</accession>